<dbReference type="Gene3D" id="3.40.50.200">
    <property type="entry name" value="Peptidase S8/S53 domain"/>
    <property type="match status" value="1"/>
</dbReference>
<dbReference type="Pfam" id="PF00082">
    <property type="entry name" value="Peptidase_S8"/>
    <property type="match status" value="1"/>
</dbReference>
<dbReference type="SUPFAM" id="SSF52743">
    <property type="entry name" value="Subtilisin-like"/>
    <property type="match status" value="1"/>
</dbReference>
<dbReference type="EMBL" id="CP032339">
    <property type="protein sequence ID" value="QCO08945.1"/>
    <property type="molecule type" value="Genomic_DNA"/>
</dbReference>
<feature type="domain" description="Peptidase S8/S53" evidence="2">
    <location>
        <begin position="346"/>
        <end position="702"/>
    </location>
</feature>
<evidence type="ECO:0000313" key="4">
    <source>
        <dbReference type="EMBL" id="QCO08945.1"/>
    </source>
</evidence>
<gene>
    <name evidence="4" type="ORF">D3868_07810</name>
    <name evidence="3" type="ORF">SIM66_14820</name>
</gene>
<evidence type="ECO:0000313" key="3">
    <source>
        <dbReference type="EMBL" id="MDX5952447.1"/>
    </source>
</evidence>
<reference evidence="3 6" key="2">
    <citation type="submission" date="2023-11" db="EMBL/GenBank/DDBJ databases">
        <title>MicrobeMod: A computational toolkit for identifying prokaryotic methylation and restriction-modification with nanopore sequencing.</title>
        <authorList>
            <person name="Crits-Christoph A."/>
            <person name="Kang S.C."/>
            <person name="Lee H."/>
            <person name="Ostrov N."/>
        </authorList>
    </citation>
    <scope>NUCLEOTIDE SEQUENCE [LARGE SCALE GENOMIC DNA]</scope>
    <source>
        <strain evidence="3 6">ATCC 29145</strain>
    </source>
</reference>
<name>A0A4D8QE54_AZOBR</name>
<organism evidence="4 5">
    <name type="scientific">Azospirillum brasilense</name>
    <dbReference type="NCBI Taxonomy" id="192"/>
    <lineage>
        <taxon>Bacteria</taxon>
        <taxon>Pseudomonadati</taxon>
        <taxon>Pseudomonadota</taxon>
        <taxon>Alphaproteobacteria</taxon>
        <taxon>Rhodospirillales</taxon>
        <taxon>Azospirillaceae</taxon>
        <taxon>Azospirillum</taxon>
    </lineage>
</organism>
<proteinExistence type="predicted"/>
<keyword evidence="6" id="KW-1185">Reference proteome</keyword>
<feature type="region of interest" description="Disordered" evidence="1">
    <location>
        <begin position="295"/>
        <end position="321"/>
    </location>
</feature>
<dbReference type="CDD" id="cd04847">
    <property type="entry name" value="Peptidases_S8_Subtilisin_like_2"/>
    <property type="match status" value="1"/>
</dbReference>
<dbReference type="InterPro" id="IPR036852">
    <property type="entry name" value="Peptidase_S8/S53_dom_sf"/>
</dbReference>
<accession>A0A4D8QE54</accession>
<sequence length="874" mass="95680">MPTDRPLLRFKPVSEGKRQKGERRHFSKTEFDWHFQARRLGGDIDKRLRDILSRGIDTETYRDPEAIAPERALVFEVYGALNDFARAAQRIGLDWLADEIVRLNLPEELDDDVDFEDDVLDDSWFDAIETAEFQNARGDVTGRLYVSMPTIESMRKLLELWDKFKEGGSPPDGHSDWWNLFKQLKDLRTWGPQDRLSMEAAAALRAELVRRQGQPQLIELDLWFRNDAAARQRAWAQLRQRLDAVEAEVVDDAEIPEIRYQAALVRVAPAVLEEILTGQGNIIVANEVMAIRPQSVSSHPATDGDGQPGPASAAPSPGSLRPPIAALIDGMPLENHNRLAGRIDVFDTGDLPPTPVNRRYHGTSMASLILHGDLEANEPPLDRLLHIVPVLTYDPAEGREATPSDKLPLKLIYEAVTRMKEGIGDAVPTAPDVFLINHSIGDVNERPLSSASAWARALDYLSYKYRVLFIVSAGNCEANLEIEGYTSIQEFHTADPIAREQAMMRALDANKATRALLAPAEAVNALTVGALHRDLAGALPGNVVDPFPTLRMSSLLSRLGLGLRNSVKPDVMSDGGRAIAQPTAGAPLLVRAYTPQAVGQRVAAPHHAGGLTHTMRSCGTSNAAALITRTAIRLSDALDDAVELTGAPSIPAGNRAVLVKALLTHTAAWGNAGDYMETHFPPQGTKAWLRRRENISRFLGYGIPDVDRLLEGAANRATLVGEGEIRPEKSHEFRFPLPPSLASKIDLRRLIITLAWFSPVRSSNQNYRTFGLEIAPGSGDNAFGLGLRAVGCQPPAALAGRGTLIHRILEGDAAVPFLESDAIVLRVQCRKPPFSGMTKVVAPYGLAVTLEVATSIGADIYAEVAQKVRIQQRQ</sequence>
<dbReference type="Proteomes" id="UP001277471">
    <property type="component" value="Unassembled WGS sequence"/>
</dbReference>
<reference evidence="4 5" key="1">
    <citation type="submission" date="2018-09" db="EMBL/GenBank/DDBJ databases">
        <title>Whole genome based analysis of evolution and adaptive divergence in Indian and Brazilian strains of Azospirillum brasilense.</title>
        <authorList>
            <person name="Singh C."/>
            <person name="Tripathi A.K."/>
        </authorList>
    </citation>
    <scope>NUCLEOTIDE SEQUENCE [LARGE SCALE GENOMIC DNA]</scope>
    <source>
        <strain evidence="4 5">MTCC4038</strain>
    </source>
</reference>
<protein>
    <submittedName>
        <fullName evidence="3">S8 family peptidase</fullName>
    </submittedName>
</protein>
<dbReference type="AlphaFoldDB" id="A0A4D8QE54"/>
<dbReference type="GO" id="GO:0006508">
    <property type="term" value="P:proteolysis"/>
    <property type="evidence" value="ECO:0007669"/>
    <property type="project" value="InterPro"/>
</dbReference>
<dbReference type="GO" id="GO:0004252">
    <property type="term" value="F:serine-type endopeptidase activity"/>
    <property type="evidence" value="ECO:0007669"/>
    <property type="project" value="InterPro"/>
</dbReference>
<feature type="compositionally biased region" description="Low complexity" evidence="1">
    <location>
        <begin position="308"/>
        <end position="321"/>
    </location>
</feature>
<evidence type="ECO:0000259" key="2">
    <source>
        <dbReference type="Pfam" id="PF00082"/>
    </source>
</evidence>
<dbReference type="GeneID" id="56449640"/>
<dbReference type="InterPro" id="IPR034074">
    <property type="entry name" value="Y4bN_pept_dom"/>
</dbReference>
<evidence type="ECO:0000313" key="6">
    <source>
        <dbReference type="Proteomes" id="UP001277471"/>
    </source>
</evidence>
<dbReference type="InterPro" id="IPR000209">
    <property type="entry name" value="Peptidase_S8/S53_dom"/>
</dbReference>
<dbReference type="Proteomes" id="UP000298774">
    <property type="component" value="Chromosome"/>
</dbReference>
<dbReference type="RefSeq" id="WP_079285622.1">
    <property type="nucleotide sequence ID" value="NZ_CP012914.1"/>
</dbReference>
<evidence type="ECO:0000256" key="1">
    <source>
        <dbReference type="SAM" id="MobiDB-lite"/>
    </source>
</evidence>
<evidence type="ECO:0000313" key="5">
    <source>
        <dbReference type="Proteomes" id="UP000298774"/>
    </source>
</evidence>
<dbReference type="EMBL" id="JAWXYC010000004">
    <property type="protein sequence ID" value="MDX5952447.1"/>
    <property type="molecule type" value="Genomic_DNA"/>
</dbReference>